<proteinExistence type="predicted"/>
<name>Q1PL22_PROMR</name>
<accession>Q1PL22</accession>
<evidence type="ECO:0000313" key="1">
    <source>
        <dbReference type="EMBL" id="ABE10892.1"/>
    </source>
</evidence>
<reference evidence="1" key="2">
    <citation type="submission" date="2006-04" db="EMBL/GenBank/DDBJ databases">
        <title>Sequencing of the draft fosmids and assembly of Prochlorococcus marinus environmental genome fragment.</title>
        <authorList>
            <consortium name="US DOE Joint Genome Institute (JGI)"/>
            <person name="Copeland A."/>
            <person name="Lucas S."/>
            <person name="Lapidus A."/>
            <person name="Barry K."/>
            <person name="Detter J.C."/>
            <person name="Glavina T."/>
            <person name="Hammon N."/>
            <person name="Israni S."/>
            <person name="Richardson P."/>
        </authorList>
    </citation>
    <scope>NUCLEOTIDE SEQUENCE</scope>
</reference>
<gene>
    <name evidence="1" type="ORF">ASNC2259_0006</name>
</gene>
<organism evidence="1">
    <name type="scientific">uncultured Prochlorococcus marinus clone ASNC2259</name>
    <dbReference type="NCBI Taxonomy" id="379367"/>
    <lineage>
        <taxon>Bacteria</taxon>
        <taxon>Bacillati</taxon>
        <taxon>Cyanobacteriota</taxon>
        <taxon>Cyanophyceae</taxon>
        <taxon>Synechococcales</taxon>
        <taxon>Prochlorococcaceae</taxon>
        <taxon>Prochlorococcus</taxon>
    </lineage>
</organism>
<sequence length="49" mass="5900">MVRERSRVQVPTRAWPKALLQINLEGWVKKPKKMGNCCLELYFERFHVI</sequence>
<protein>
    <submittedName>
        <fullName evidence="1">Uncharacterized protein</fullName>
    </submittedName>
</protein>
<dbReference type="EMBL" id="DQ366715">
    <property type="protein sequence ID" value="ABE10892.1"/>
    <property type="molecule type" value="Genomic_DNA"/>
</dbReference>
<reference evidence="1" key="1">
    <citation type="journal article" date="2006" name="Science">
        <title>Genomic islands and the ecology and evolution of Prochlorococcus.</title>
        <authorList>
            <person name="Coleman M.L."/>
            <person name="Sullivan M.B."/>
            <person name="Martiny A.C."/>
            <person name="Steglich C."/>
            <person name="Barry K."/>
            <person name="Delong E.F."/>
            <person name="Chisholm S.W."/>
        </authorList>
    </citation>
    <scope>NUCLEOTIDE SEQUENCE</scope>
</reference>
<dbReference type="AlphaFoldDB" id="Q1PL22"/>